<name>A0A0F8XGU7_9ZZZZ</name>
<protein>
    <recommendedName>
        <fullName evidence="1">Reverse transcriptase N-terminal domain-containing protein</fullName>
    </recommendedName>
</protein>
<gene>
    <name evidence="2" type="ORF">LCGC14_3026340</name>
</gene>
<proteinExistence type="predicted"/>
<reference evidence="2" key="1">
    <citation type="journal article" date="2015" name="Nature">
        <title>Complex archaea that bridge the gap between prokaryotes and eukaryotes.</title>
        <authorList>
            <person name="Spang A."/>
            <person name="Saw J.H."/>
            <person name="Jorgensen S.L."/>
            <person name="Zaremba-Niedzwiedzka K."/>
            <person name="Martijn J."/>
            <person name="Lind A.E."/>
            <person name="van Eijk R."/>
            <person name="Schleper C."/>
            <person name="Guy L."/>
            <person name="Ettema T.J."/>
        </authorList>
    </citation>
    <scope>NUCLEOTIDE SEQUENCE</scope>
</reference>
<dbReference type="EMBL" id="LAZR01063069">
    <property type="protein sequence ID" value="KKK60240.1"/>
    <property type="molecule type" value="Genomic_DNA"/>
</dbReference>
<dbReference type="InterPro" id="IPR025960">
    <property type="entry name" value="RVT_N"/>
</dbReference>
<evidence type="ECO:0000313" key="2">
    <source>
        <dbReference type="EMBL" id="KKK60240.1"/>
    </source>
</evidence>
<accession>A0A0F8XGU7</accession>
<feature type="domain" description="Reverse transcriptase N-terminal" evidence="1">
    <location>
        <begin position="13"/>
        <end position="41"/>
    </location>
</feature>
<sequence length="45" mass="5786">MKIEQIYRQNDWWDEINWSQLERDVRRLQGRIYRASKKNDNYRLT</sequence>
<dbReference type="AlphaFoldDB" id="A0A0F8XGU7"/>
<comment type="caution">
    <text evidence="2">The sequence shown here is derived from an EMBL/GenBank/DDBJ whole genome shotgun (WGS) entry which is preliminary data.</text>
</comment>
<organism evidence="2">
    <name type="scientific">marine sediment metagenome</name>
    <dbReference type="NCBI Taxonomy" id="412755"/>
    <lineage>
        <taxon>unclassified sequences</taxon>
        <taxon>metagenomes</taxon>
        <taxon>ecological metagenomes</taxon>
    </lineage>
</organism>
<dbReference type="Pfam" id="PF13655">
    <property type="entry name" value="RVT_N"/>
    <property type="match status" value="1"/>
</dbReference>
<evidence type="ECO:0000259" key="1">
    <source>
        <dbReference type="Pfam" id="PF13655"/>
    </source>
</evidence>